<dbReference type="EMBL" id="LR796941">
    <property type="protein sequence ID" value="CAB4176110.1"/>
    <property type="molecule type" value="Genomic_DNA"/>
</dbReference>
<evidence type="ECO:0000313" key="4">
    <source>
        <dbReference type="EMBL" id="CAB4211300.1"/>
    </source>
</evidence>
<name>A0A6J5SCK3_9CAUD</name>
<organism evidence="4">
    <name type="scientific">uncultured Caudovirales phage</name>
    <dbReference type="NCBI Taxonomy" id="2100421"/>
    <lineage>
        <taxon>Viruses</taxon>
        <taxon>Duplodnaviria</taxon>
        <taxon>Heunggongvirae</taxon>
        <taxon>Uroviricota</taxon>
        <taxon>Caudoviricetes</taxon>
        <taxon>Peduoviridae</taxon>
        <taxon>Maltschvirus</taxon>
        <taxon>Maltschvirus maltsch</taxon>
    </lineage>
</organism>
<evidence type="ECO:0000313" key="1">
    <source>
        <dbReference type="EMBL" id="CAB4176110.1"/>
    </source>
</evidence>
<evidence type="ECO:0000313" key="3">
    <source>
        <dbReference type="EMBL" id="CAB4198133.1"/>
    </source>
</evidence>
<evidence type="ECO:0000313" key="5">
    <source>
        <dbReference type="EMBL" id="CAB5238003.1"/>
    </source>
</evidence>
<evidence type="ECO:0008006" key="6">
    <source>
        <dbReference type="Google" id="ProtNLM"/>
    </source>
</evidence>
<reference evidence="4" key="1">
    <citation type="submission" date="2020-05" db="EMBL/GenBank/DDBJ databases">
        <authorList>
            <person name="Chiriac C."/>
            <person name="Salcher M."/>
            <person name="Ghai R."/>
            <person name="Kavagutti S V."/>
        </authorList>
    </citation>
    <scope>NUCLEOTIDE SEQUENCE</scope>
</reference>
<dbReference type="EMBL" id="LR797025">
    <property type="protein sequence ID" value="CAB4182411.1"/>
    <property type="molecule type" value="Genomic_DNA"/>
</dbReference>
<evidence type="ECO:0000313" key="2">
    <source>
        <dbReference type="EMBL" id="CAB4182411.1"/>
    </source>
</evidence>
<protein>
    <recommendedName>
        <fullName evidence="6">AAA domain containing protein</fullName>
    </recommendedName>
</protein>
<sequence length="290" mass="31613">MSLLTPKATLKPATKPATKLVSVSSGRGLLIALLSNPSMGKSSLLAQFPNVHFICDSRDTKILDLMDYSEQTGVALRRDQVEVVTSFIDLCDAVITASKDPEVSTIVIESLVGVQALATDHCMNTDYGYLTDPVKAKNGFINYRNGHEMTAMVYFQKLLDCMLAAQTKGKNVFITGHTKLGTAKSITVGTEDFIADIIECSPEIARRLKATIPNILHIGATNITQKAYGQPKAKATGESTSTLYCTQNPHFPAQNCLGVYSDIEFPRDPKLAYQAVCDLFKLDLTTGKRR</sequence>
<dbReference type="EMBL" id="LR797258">
    <property type="protein sequence ID" value="CAB4198133.1"/>
    <property type="molecule type" value="Genomic_DNA"/>
</dbReference>
<dbReference type="EMBL" id="LR797371">
    <property type="protein sequence ID" value="CAB4211300.1"/>
    <property type="molecule type" value="Genomic_DNA"/>
</dbReference>
<dbReference type="EMBL" id="LR798456">
    <property type="protein sequence ID" value="CAB5238003.1"/>
    <property type="molecule type" value="Genomic_DNA"/>
</dbReference>
<proteinExistence type="predicted"/>
<accession>A0A6J5SCK3</accession>
<gene>
    <name evidence="2" type="ORF">UFOVP1076_4</name>
    <name evidence="3" type="ORF">UFOVP1314_47</name>
    <name evidence="4" type="ORF">UFOVP1427_23</name>
    <name evidence="5" type="ORF">UFOVP1523_27</name>
    <name evidence="1" type="ORF">UFOVP991_4</name>
</gene>